<dbReference type="EC" id="1.15.1.2" evidence="7"/>
<dbReference type="GO" id="GO:0005506">
    <property type="term" value="F:iron ion binding"/>
    <property type="evidence" value="ECO:0007669"/>
    <property type="project" value="InterPro"/>
</dbReference>
<dbReference type="SUPFAM" id="SSF49367">
    <property type="entry name" value="Superoxide reductase-like"/>
    <property type="match status" value="1"/>
</dbReference>
<dbReference type="InterPro" id="IPR002742">
    <property type="entry name" value="Desulfoferrodoxin_Fe-bd_dom"/>
</dbReference>
<sequence length="122" mass="13600">MKFYVCNHCGNIIAYVKSSGVPVVCCGDVMKELVPNTTDAAVEKHVPVIHTDGQKVTVTVGSAKHPMLEEHYIEWIALATKQGNQRKELKPGQEPQAEFMISEDDQVLEVYAYCNLHGLWKA</sequence>
<accession>A0A174IZR9</accession>
<keyword evidence="5" id="KW-0408">Iron</keyword>
<evidence type="ECO:0000259" key="6">
    <source>
        <dbReference type="Pfam" id="PF01880"/>
    </source>
</evidence>
<comment type="similarity">
    <text evidence="1">Belongs to the desulfoferrodoxin family.</text>
</comment>
<dbReference type="NCBIfam" id="TIGR00332">
    <property type="entry name" value="neela_ferrous"/>
    <property type="match status" value="1"/>
</dbReference>
<dbReference type="Gene3D" id="2.60.40.730">
    <property type="entry name" value="SOR catalytic domain"/>
    <property type="match status" value="1"/>
</dbReference>
<feature type="domain" description="Desulfoferrodoxin ferrous iron-binding" evidence="6">
    <location>
        <begin position="38"/>
        <end position="121"/>
    </location>
</feature>
<dbReference type="PANTHER" id="PTHR36541">
    <property type="entry name" value="SUPEROXIDE REDUCTASE-RELATED"/>
    <property type="match status" value="1"/>
</dbReference>
<gene>
    <name evidence="7" type="primary">dfx_1</name>
    <name evidence="7" type="ORF">ERS852407_04441</name>
</gene>
<dbReference type="RefSeq" id="WP_055658449.1">
    <property type="nucleotide sequence ID" value="NZ_CABIXC010000014.1"/>
</dbReference>
<evidence type="ECO:0000313" key="7">
    <source>
        <dbReference type="EMBL" id="CUO92924.1"/>
    </source>
</evidence>
<dbReference type="Pfam" id="PF01880">
    <property type="entry name" value="Desulfoferrodox"/>
    <property type="match status" value="1"/>
</dbReference>
<evidence type="ECO:0000313" key="8">
    <source>
        <dbReference type="Proteomes" id="UP000095651"/>
    </source>
</evidence>
<keyword evidence="2" id="KW-0813">Transport</keyword>
<dbReference type="SUPFAM" id="SSF57802">
    <property type="entry name" value="Rubredoxin-like"/>
    <property type="match status" value="1"/>
</dbReference>
<organism evidence="7 8">
    <name type="scientific">Hungatella hathewayi</name>
    <dbReference type="NCBI Taxonomy" id="154046"/>
    <lineage>
        <taxon>Bacteria</taxon>
        <taxon>Bacillati</taxon>
        <taxon>Bacillota</taxon>
        <taxon>Clostridia</taxon>
        <taxon>Lachnospirales</taxon>
        <taxon>Lachnospiraceae</taxon>
        <taxon>Hungatella</taxon>
    </lineage>
</organism>
<dbReference type="InterPro" id="IPR036073">
    <property type="entry name" value="Desulfoferrodoxin_Fe-bd_dom_sf"/>
</dbReference>
<evidence type="ECO:0000256" key="1">
    <source>
        <dbReference type="ARBA" id="ARBA00005941"/>
    </source>
</evidence>
<dbReference type="InterPro" id="IPR051233">
    <property type="entry name" value="Desulfoferrodoxin_SOR"/>
</dbReference>
<evidence type="ECO:0000256" key="5">
    <source>
        <dbReference type="ARBA" id="ARBA00023004"/>
    </source>
</evidence>
<dbReference type="AlphaFoldDB" id="A0A174IZR9"/>
<evidence type="ECO:0000256" key="2">
    <source>
        <dbReference type="ARBA" id="ARBA00022448"/>
    </source>
</evidence>
<dbReference type="EMBL" id="CYZE01000014">
    <property type="protein sequence ID" value="CUO92924.1"/>
    <property type="molecule type" value="Genomic_DNA"/>
</dbReference>
<keyword evidence="7" id="KW-0560">Oxidoreductase</keyword>
<keyword evidence="4" id="KW-0249">Electron transport</keyword>
<keyword evidence="3" id="KW-0479">Metal-binding</keyword>
<dbReference type="PANTHER" id="PTHR36541:SF1">
    <property type="entry name" value="SUPEROXIDE REDUCTASE-RELATED"/>
    <property type="match status" value="1"/>
</dbReference>
<protein>
    <submittedName>
        <fullName evidence="7">Desulfoferrodoxin</fullName>
        <ecNumber evidence="7">1.15.1.2</ecNumber>
    </submittedName>
</protein>
<evidence type="ECO:0000256" key="4">
    <source>
        <dbReference type="ARBA" id="ARBA00022982"/>
    </source>
</evidence>
<dbReference type="GO" id="GO:0050605">
    <property type="term" value="F:superoxide reductase activity"/>
    <property type="evidence" value="ECO:0007669"/>
    <property type="project" value="UniProtKB-EC"/>
</dbReference>
<evidence type="ECO:0000256" key="3">
    <source>
        <dbReference type="ARBA" id="ARBA00022723"/>
    </source>
</evidence>
<name>A0A174IZR9_9FIRM</name>
<reference evidence="7 8" key="1">
    <citation type="submission" date="2015-09" db="EMBL/GenBank/DDBJ databases">
        <authorList>
            <consortium name="Pathogen Informatics"/>
        </authorList>
    </citation>
    <scope>NUCLEOTIDE SEQUENCE [LARGE SCALE GENOMIC DNA]</scope>
    <source>
        <strain evidence="7 8">2789STDY5608850</strain>
    </source>
</reference>
<proteinExistence type="inferred from homology"/>
<dbReference type="Proteomes" id="UP000095651">
    <property type="component" value="Unassembled WGS sequence"/>
</dbReference>